<dbReference type="AlphaFoldDB" id="A0A4S8ZZI8"/>
<evidence type="ECO:0000313" key="2">
    <source>
        <dbReference type="EMBL" id="THW71833.1"/>
    </source>
</evidence>
<gene>
    <name evidence="2" type="ORF">D6D19_07042</name>
</gene>
<dbReference type="Proteomes" id="UP000308802">
    <property type="component" value="Unassembled WGS sequence"/>
</dbReference>
<evidence type="ECO:0000313" key="3">
    <source>
        <dbReference type="Proteomes" id="UP000308802"/>
    </source>
</evidence>
<reference evidence="2 3" key="1">
    <citation type="submission" date="2018-10" db="EMBL/GenBank/DDBJ databases">
        <title>Fifty Aureobasidium pullulans genomes reveal a recombining polyextremotolerant generalist.</title>
        <authorList>
            <person name="Gostincar C."/>
            <person name="Turk M."/>
            <person name="Zajc J."/>
            <person name="Gunde-Cimerman N."/>
        </authorList>
    </citation>
    <scope>NUCLEOTIDE SEQUENCE [LARGE SCALE GENOMIC DNA]</scope>
    <source>
        <strain evidence="2 3">EXF-10659</strain>
    </source>
</reference>
<comment type="caution">
    <text evidence="2">The sequence shown here is derived from an EMBL/GenBank/DDBJ whole genome shotgun (WGS) entry which is preliminary data.</text>
</comment>
<dbReference type="EMBL" id="QZAO01000267">
    <property type="protein sequence ID" value="THW71833.1"/>
    <property type="molecule type" value="Genomic_DNA"/>
</dbReference>
<evidence type="ECO:0000256" key="1">
    <source>
        <dbReference type="SAM" id="MobiDB-lite"/>
    </source>
</evidence>
<feature type="region of interest" description="Disordered" evidence="1">
    <location>
        <begin position="26"/>
        <end position="51"/>
    </location>
</feature>
<proteinExistence type="predicted"/>
<organism evidence="2 3">
    <name type="scientific">Aureobasidium pullulans</name>
    <name type="common">Black yeast</name>
    <name type="synonym">Pullularia pullulans</name>
    <dbReference type="NCBI Taxonomy" id="5580"/>
    <lineage>
        <taxon>Eukaryota</taxon>
        <taxon>Fungi</taxon>
        <taxon>Dikarya</taxon>
        <taxon>Ascomycota</taxon>
        <taxon>Pezizomycotina</taxon>
        <taxon>Dothideomycetes</taxon>
        <taxon>Dothideomycetidae</taxon>
        <taxon>Dothideales</taxon>
        <taxon>Saccotheciaceae</taxon>
        <taxon>Aureobasidium</taxon>
    </lineage>
</organism>
<feature type="compositionally biased region" description="Polar residues" evidence="1">
    <location>
        <begin position="26"/>
        <end position="44"/>
    </location>
</feature>
<name>A0A4S8ZZI8_AURPU</name>
<protein>
    <submittedName>
        <fullName evidence="2">Uncharacterized protein</fullName>
    </submittedName>
</protein>
<sequence length="123" mass="14180">MDLSPDIRARLRECSEEFEQAALANSSLLHRQVPGTSDGPTSPSRPGREGLYTPDCPYHQSLYNFLHDLKKASFALWKFCHCRRCYCQYISFGFAPSIYQVYPSLRSSDREPGFNLRLPSQWL</sequence>
<accession>A0A4S8ZZI8</accession>